<proteinExistence type="predicted"/>
<evidence type="ECO:0000313" key="2">
    <source>
        <dbReference type="EMBL" id="MDQ0287052.1"/>
    </source>
</evidence>
<keyword evidence="1" id="KW-0812">Transmembrane</keyword>
<organism evidence="2 3">
    <name type="scientific">Desulfofundulus luciae</name>
    <dbReference type="NCBI Taxonomy" id="74702"/>
    <lineage>
        <taxon>Bacteria</taxon>
        <taxon>Bacillati</taxon>
        <taxon>Bacillota</taxon>
        <taxon>Clostridia</taxon>
        <taxon>Eubacteriales</taxon>
        <taxon>Peptococcaceae</taxon>
        <taxon>Desulfofundulus</taxon>
    </lineage>
</organism>
<name>A0ABU0B2V7_9FIRM</name>
<sequence>MRMGFWRGVIAGSVLGAVIGILMAPPQRKPEQRSIFRIVRSSRPGSRTQRILRGVTSRVSDIIR</sequence>
<comment type="caution">
    <text evidence="2">The sequence shown here is derived from an EMBL/GenBank/DDBJ whole genome shotgun (WGS) entry which is preliminary data.</text>
</comment>
<protein>
    <submittedName>
        <fullName evidence="2">Gas vesicle protein</fullName>
    </submittedName>
</protein>
<accession>A0ABU0B2V7</accession>
<evidence type="ECO:0000256" key="1">
    <source>
        <dbReference type="SAM" id="Phobius"/>
    </source>
</evidence>
<dbReference type="Proteomes" id="UP001225644">
    <property type="component" value="Unassembled WGS sequence"/>
</dbReference>
<keyword evidence="1" id="KW-1133">Transmembrane helix</keyword>
<keyword evidence="3" id="KW-1185">Reference proteome</keyword>
<keyword evidence="1" id="KW-0472">Membrane</keyword>
<dbReference type="EMBL" id="JAUSUX010000018">
    <property type="protein sequence ID" value="MDQ0287052.1"/>
    <property type="molecule type" value="Genomic_DNA"/>
</dbReference>
<feature type="transmembrane region" description="Helical" evidence="1">
    <location>
        <begin position="6"/>
        <end position="24"/>
    </location>
</feature>
<reference evidence="2 3" key="1">
    <citation type="submission" date="2023-07" db="EMBL/GenBank/DDBJ databases">
        <title>Genomic Encyclopedia of Type Strains, Phase IV (KMG-IV): sequencing the most valuable type-strain genomes for metagenomic binning, comparative biology and taxonomic classification.</title>
        <authorList>
            <person name="Goeker M."/>
        </authorList>
    </citation>
    <scope>NUCLEOTIDE SEQUENCE [LARGE SCALE GENOMIC DNA]</scope>
    <source>
        <strain evidence="2 3">DSM 12396</strain>
    </source>
</reference>
<gene>
    <name evidence="2" type="ORF">J2Z49_002169</name>
</gene>
<evidence type="ECO:0000313" key="3">
    <source>
        <dbReference type="Proteomes" id="UP001225644"/>
    </source>
</evidence>